<dbReference type="EMBL" id="JACHIW010000001">
    <property type="protein sequence ID" value="MBB5156092.1"/>
    <property type="molecule type" value="Genomic_DNA"/>
</dbReference>
<gene>
    <name evidence="1" type="ORF">BJ970_003626</name>
</gene>
<sequence>MNEYTWRQSGLDALSHAFASEGGFIQTIESESQTPAEVAEYHVSACREMLPLAFVMYQGGGAPCEVCRNATTYEEPLELRTGSVADLNRQPVR</sequence>
<reference evidence="1 2" key="1">
    <citation type="submission" date="2020-08" db="EMBL/GenBank/DDBJ databases">
        <title>Sequencing the genomes of 1000 actinobacteria strains.</title>
        <authorList>
            <person name="Klenk H.-P."/>
        </authorList>
    </citation>
    <scope>NUCLEOTIDE SEQUENCE [LARGE SCALE GENOMIC DNA]</scope>
    <source>
        <strain evidence="1 2">DSM 45584</strain>
    </source>
</reference>
<evidence type="ECO:0000313" key="2">
    <source>
        <dbReference type="Proteomes" id="UP000584374"/>
    </source>
</evidence>
<organism evidence="1 2">
    <name type="scientific">Saccharopolyspora phatthalungensis</name>
    <dbReference type="NCBI Taxonomy" id="664693"/>
    <lineage>
        <taxon>Bacteria</taxon>
        <taxon>Bacillati</taxon>
        <taxon>Actinomycetota</taxon>
        <taxon>Actinomycetes</taxon>
        <taxon>Pseudonocardiales</taxon>
        <taxon>Pseudonocardiaceae</taxon>
        <taxon>Saccharopolyspora</taxon>
    </lineage>
</organism>
<evidence type="ECO:0000313" key="1">
    <source>
        <dbReference type="EMBL" id="MBB5156092.1"/>
    </source>
</evidence>
<name>A0A840Q0N6_9PSEU</name>
<dbReference type="AlphaFoldDB" id="A0A840Q0N6"/>
<keyword evidence="2" id="KW-1185">Reference proteome</keyword>
<accession>A0A840Q0N6</accession>
<protein>
    <submittedName>
        <fullName evidence="1">Uncharacterized protein</fullName>
    </submittedName>
</protein>
<dbReference type="Proteomes" id="UP000584374">
    <property type="component" value="Unassembled WGS sequence"/>
</dbReference>
<proteinExistence type="predicted"/>
<comment type="caution">
    <text evidence="1">The sequence shown here is derived from an EMBL/GenBank/DDBJ whole genome shotgun (WGS) entry which is preliminary data.</text>
</comment>